<feature type="transmembrane region" description="Helical" evidence="1">
    <location>
        <begin position="42"/>
        <end position="58"/>
    </location>
</feature>
<dbReference type="Proteomes" id="UP000253961">
    <property type="component" value="Unassembled WGS sequence"/>
</dbReference>
<feature type="transmembrane region" description="Helical" evidence="1">
    <location>
        <begin position="17"/>
        <end position="35"/>
    </location>
</feature>
<keyword evidence="1" id="KW-0812">Transmembrane</keyword>
<gene>
    <name evidence="2" type="ORF">DU508_02830</name>
</gene>
<keyword evidence="3" id="KW-1185">Reference proteome</keyword>
<feature type="transmembrane region" description="Helical" evidence="1">
    <location>
        <begin position="70"/>
        <end position="88"/>
    </location>
</feature>
<keyword evidence="1" id="KW-0472">Membrane</keyword>
<dbReference type="PANTHER" id="PTHR34980">
    <property type="entry name" value="INNER MEMBRANE PROTEIN-RELATED-RELATED"/>
    <property type="match status" value="1"/>
</dbReference>
<dbReference type="AlphaFoldDB" id="A0A369PZH7"/>
<dbReference type="RefSeq" id="WP_115401325.1">
    <property type="nucleotide sequence ID" value="NZ_QPKV01000002.1"/>
</dbReference>
<dbReference type="OrthoDB" id="9812349at2"/>
<accession>A0A369PZH7</accession>
<sequence length="122" mass="14392">MFKDPFSFEGRIRRLEYGLSIIIYIFLYFGVAYLAKDEGMEWMIIFILPFIYVMYAQGAKRCHDIGASGWWQFFPFYFLIMLFSSGNVGRNKYGNDPKDDGKVYPDEFGYDFRTGTRIDSTE</sequence>
<dbReference type="GO" id="GO:0005886">
    <property type="term" value="C:plasma membrane"/>
    <property type="evidence" value="ECO:0007669"/>
    <property type="project" value="TreeGrafter"/>
</dbReference>
<organism evidence="2 3">
    <name type="scientific">Pedobacter chinensis</name>
    <dbReference type="NCBI Taxonomy" id="2282421"/>
    <lineage>
        <taxon>Bacteria</taxon>
        <taxon>Pseudomonadati</taxon>
        <taxon>Bacteroidota</taxon>
        <taxon>Sphingobacteriia</taxon>
        <taxon>Sphingobacteriales</taxon>
        <taxon>Sphingobacteriaceae</taxon>
        <taxon>Pedobacter</taxon>
    </lineage>
</organism>
<dbReference type="InterPro" id="IPR008523">
    <property type="entry name" value="DUF805"/>
</dbReference>
<reference evidence="2 3" key="1">
    <citation type="submission" date="2018-07" db="EMBL/GenBank/DDBJ databases">
        <title>Pedobacter sp. nov., isolated from soil.</title>
        <authorList>
            <person name="Zhou L.Y."/>
            <person name="Du Z.J."/>
        </authorList>
    </citation>
    <scope>NUCLEOTIDE SEQUENCE [LARGE SCALE GENOMIC DNA]</scope>
    <source>
        <strain evidence="2 3">JDX94</strain>
    </source>
</reference>
<dbReference type="EMBL" id="QPKV01000002">
    <property type="protein sequence ID" value="RDC57904.1"/>
    <property type="molecule type" value="Genomic_DNA"/>
</dbReference>
<protein>
    <submittedName>
        <fullName evidence="2">DUF805 domain-containing protein</fullName>
    </submittedName>
</protein>
<evidence type="ECO:0000313" key="2">
    <source>
        <dbReference type="EMBL" id="RDC57904.1"/>
    </source>
</evidence>
<proteinExistence type="predicted"/>
<name>A0A369PZH7_9SPHI</name>
<comment type="caution">
    <text evidence="2">The sequence shown here is derived from an EMBL/GenBank/DDBJ whole genome shotgun (WGS) entry which is preliminary data.</text>
</comment>
<dbReference type="Pfam" id="PF05656">
    <property type="entry name" value="DUF805"/>
    <property type="match status" value="1"/>
</dbReference>
<evidence type="ECO:0000313" key="3">
    <source>
        <dbReference type="Proteomes" id="UP000253961"/>
    </source>
</evidence>
<keyword evidence="1" id="KW-1133">Transmembrane helix</keyword>
<evidence type="ECO:0000256" key="1">
    <source>
        <dbReference type="SAM" id="Phobius"/>
    </source>
</evidence>